<keyword evidence="1" id="KW-0813">Transport</keyword>
<evidence type="ECO:0000313" key="10">
    <source>
        <dbReference type="EMBL" id="OGD86731.1"/>
    </source>
</evidence>
<organism evidence="10 11">
    <name type="scientific">Candidatus Curtissbacteria bacterium RIFCSPHIGHO2_01_FULL_41_11</name>
    <dbReference type="NCBI Taxonomy" id="1797711"/>
    <lineage>
        <taxon>Bacteria</taxon>
        <taxon>Candidatus Curtissiibacteriota</taxon>
    </lineage>
</organism>
<keyword evidence="6" id="KW-1278">Translocase</keyword>
<evidence type="ECO:0000256" key="9">
    <source>
        <dbReference type="SAM" id="Phobius"/>
    </source>
</evidence>
<dbReference type="PANTHER" id="PTHR30578:SF0">
    <property type="entry name" value="ION-TRANSLOCATING OXIDOREDUCTASE COMPLEX SUBUNIT D"/>
    <property type="match status" value="1"/>
</dbReference>
<keyword evidence="7 9" id="KW-1133">Transmembrane helix</keyword>
<dbReference type="STRING" id="1797711.A2870_02730"/>
<feature type="transmembrane region" description="Helical" evidence="9">
    <location>
        <begin position="157"/>
        <end position="174"/>
    </location>
</feature>
<gene>
    <name evidence="10" type="ORF">A2870_02730</name>
</gene>
<evidence type="ECO:0000256" key="1">
    <source>
        <dbReference type="ARBA" id="ARBA00022448"/>
    </source>
</evidence>
<keyword evidence="5 9" id="KW-0812">Transmembrane</keyword>
<comment type="caution">
    <text evidence="10">The sequence shown here is derived from an EMBL/GenBank/DDBJ whole genome shotgun (WGS) entry which is preliminary data.</text>
</comment>
<evidence type="ECO:0000256" key="8">
    <source>
        <dbReference type="ARBA" id="ARBA00023136"/>
    </source>
</evidence>
<dbReference type="AlphaFoldDB" id="A0A1F5G4E2"/>
<name>A0A1F5G4E2_9BACT</name>
<feature type="transmembrane region" description="Helical" evidence="9">
    <location>
        <begin position="12"/>
        <end position="30"/>
    </location>
</feature>
<evidence type="ECO:0000256" key="4">
    <source>
        <dbReference type="ARBA" id="ARBA00022643"/>
    </source>
</evidence>
<dbReference type="InterPro" id="IPR004338">
    <property type="entry name" value="NqrB/RnfD"/>
</dbReference>
<feature type="transmembrane region" description="Helical" evidence="9">
    <location>
        <begin position="36"/>
        <end position="56"/>
    </location>
</feature>
<feature type="transmembrane region" description="Helical" evidence="9">
    <location>
        <begin position="136"/>
        <end position="152"/>
    </location>
</feature>
<evidence type="ECO:0000313" key="11">
    <source>
        <dbReference type="Proteomes" id="UP000179102"/>
    </source>
</evidence>
<keyword evidence="8 9" id="KW-0472">Membrane</keyword>
<protein>
    <submittedName>
        <fullName evidence="10">Uncharacterized protein</fullName>
    </submittedName>
</protein>
<dbReference type="PANTHER" id="PTHR30578">
    <property type="entry name" value="ELECTRON TRANSPORT COMPLEX PROTEIN RNFD"/>
    <property type="match status" value="1"/>
</dbReference>
<keyword evidence="3" id="KW-0285">Flavoprotein</keyword>
<dbReference type="GO" id="GO:0055085">
    <property type="term" value="P:transmembrane transport"/>
    <property type="evidence" value="ECO:0007669"/>
    <property type="project" value="InterPro"/>
</dbReference>
<feature type="transmembrane region" description="Helical" evidence="9">
    <location>
        <begin position="232"/>
        <end position="248"/>
    </location>
</feature>
<evidence type="ECO:0000256" key="2">
    <source>
        <dbReference type="ARBA" id="ARBA00022553"/>
    </source>
</evidence>
<dbReference type="Proteomes" id="UP000179102">
    <property type="component" value="Unassembled WGS sequence"/>
</dbReference>
<evidence type="ECO:0000256" key="3">
    <source>
        <dbReference type="ARBA" id="ARBA00022630"/>
    </source>
</evidence>
<accession>A0A1F5G4E2</accession>
<reference evidence="10 11" key="1">
    <citation type="journal article" date="2016" name="Nat. Commun.">
        <title>Thousands of microbial genomes shed light on interconnected biogeochemical processes in an aquifer system.</title>
        <authorList>
            <person name="Anantharaman K."/>
            <person name="Brown C.T."/>
            <person name="Hug L.A."/>
            <person name="Sharon I."/>
            <person name="Castelle C.J."/>
            <person name="Probst A.J."/>
            <person name="Thomas B.C."/>
            <person name="Singh A."/>
            <person name="Wilkins M.J."/>
            <person name="Karaoz U."/>
            <person name="Brodie E.L."/>
            <person name="Williams K.H."/>
            <person name="Hubbard S.S."/>
            <person name="Banfield J.F."/>
        </authorList>
    </citation>
    <scope>NUCLEOTIDE SEQUENCE [LARGE SCALE GENOMIC DNA]</scope>
</reference>
<evidence type="ECO:0000256" key="6">
    <source>
        <dbReference type="ARBA" id="ARBA00022967"/>
    </source>
</evidence>
<keyword evidence="4" id="KW-0288">FMN</keyword>
<dbReference type="EMBL" id="MFAZ01000033">
    <property type="protein sequence ID" value="OGD86731.1"/>
    <property type="molecule type" value="Genomic_DNA"/>
</dbReference>
<sequence>MNLLAIYNEFKSRVAFWLLLIWILAFIVQFRTLNYLLYPLFAVGLMTVLDLGITWIRSRKLYWPSASFVTGALIGLIIDPRAPVWIIAVAVSAAFVSKQFINRGIRQHIFNPAAFGIMTVSVVFGIPIAWWSVAWGKLPLVILVPAMIWVLWRMKRVLLPVGFIAIYFFYYLTIFDPKTALMSLLDGSLLLFALVMLPEPITSPIVGKFKYFFGASVALVSIAISKFGLGEVFLPALLIANLGAFLIRQSSSSKL</sequence>
<feature type="transmembrane region" description="Helical" evidence="9">
    <location>
        <begin position="180"/>
        <end position="197"/>
    </location>
</feature>
<feature type="transmembrane region" description="Helical" evidence="9">
    <location>
        <begin position="61"/>
        <end position="78"/>
    </location>
</feature>
<dbReference type="Pfam" id="PF03116">
    <property type="entry name" value="NQR2_RnfD_RnfE"/>
    <property type="match status" value="1"/>
</dbReference>
<keyword evidence="2" id="KW-0597">Phosphoprotein</keyword>
<evidence type="ECO:0000256" key="7">
    <source>
        <dbReference type="ARBA" id="ARBA00022989"/>
    </source>
</evidence>
<feature type="transmembrane region" description="Helical" evidence="9">
    <location>
        <begin position="84"/>
        <end position="101"/>
    </location>
</feature>
<evidence type="ECO:0000256" key="5">
    <source>
        <dbReference type="ARBA" id="ARBA00022692"/>
    </source>
</evidence>
<proteinExistence type="predicted"/>
<dbReference type="GO" id="GO:0005886">
    <property type="term" value="C:plasma membrane"/>
    <property type="evidence" value="ECO:0007669"/>
    <property type="project" value="TreeGrafter"/>
</dbReference>
<feature type="transmembrane region" description="Helical" evidence="9">
    <location>
        <begin position="113"/>
        <end position="130"/>
    </location>
</feature>